<evidence type="ECO:0008006" key="3">
    <source>
        <dbReference type="Google" id="ProtNLM"/>
    </source>
</evidence>
<accession>D6SS15</accession>
<protein>
    <recommendedName>
        <fullName evidence="3">Lipoprotein</fullName>
    </recommendedName>
</protein>
<evidence type="ECO:0000313" key="2">
    <source>
        <dbReference type="Proteomes" id="UP000005496"/>
    </source>
</evidence>
<dbReference type="eggNOG" id="COG4260">
    <property type="taxonomic scope" value="Bacteria"/>
</dbReference>
<sequence>MKTLIRMVSIVILSTVLLGCAFGNKHSYHDAIANINIENTIAVAVTAHDQRAYIVSGNKDPDFVGLQRGGYGNPFDVKTESGNSLADDMSKSLANSLVERGFEVQYISVSSNMDKDSVIDKLKEKGSDRLLVMTINEWKSDTYNNTALIYDMKVSILDGAGMQLASNSIKGRDNLGGSFINPAGHAKQVIPKAFTDKIELLINDKEIRNVLQY</sequence>
<name>D6SS15_9BACT</name>
<dbReference type="AlphaFoldDB" id="D6SS15"/>
<keyword evidence="2" id="KW-1185">Reference proteome</keyword>
<organism evidence="1 2">
    <name type="scientific">Desulfonatronospira thiodismutans ASO3-1</name>
    <dbReference type="NCBI Taxonomy" id="555779"/>
    <lineage>
        <taxon>Bacteria</taxon>
        <taxon>Pseudomonadati</taxon>
        <taxon>Thermodesulfobacteriota</taxon>
        <taxon>Desulfovibrionia</taxon>
        <taxon>Desulfovibrionales</taxon>
        <taxon>Desulfonatronovibrionaceae</taxon>
        <taxon>Desulfonatronospira</taxon>
    </lineage>
</organism>
<dbReference type="EMBL" id="ACJN02000003">
    <property type="protein sequence ID" value="EFI33481.1"/>
    <property type="molecule type" value="Genomic_DNA"/>
</dbReference>
<evidence type="ECO:0000313" key="1">
    <source>
        <dbReference type="EMBL" id="EFI33481.1"/>
    </source>
</evidence>
<proteinExistence type="predicted"/>
<dbReference type="OrthoDB" id="5471781at2"/>
<dbReference type="RefSeq" id="WP_008870833.1">
    <property type="nucleotide sequence ID" value="NZ_ACJN02000003.1"/>
</dbReference>
<dbReference type="Proteomes" id="UP000005496">
    <property type="component" value="Unassembled WGS sequence"/>
</dbReference>
<gene>
    <name evidence="1" type="ORF">Dthio_PD0815</name>
</gene>
<comment type="caution">
    <text evidence="1">The sequence shown here is derived from an EMBL/GenBank/DDBJ whole genome shotgun (WGS) entry which is preliminary data.</text>
</comment>
<reference evidence="1" key="1">
    <citation type="submission" date="2010-05" db="EMBL/GenBank/DDBJ databases">
        <title>The draft genome of Desulfonatronospira thiodismutans ASO3-1.</title>
        <authorList>
            <consortium name="US DOE Joint Genome Institute (JGI-PGF)"/>
            <person name="Lucas S."/>
            <person name="Copeland A."/>
            <person name="Lapidus A."/>
            <person name="Cheng J.-F."/>
            <person name="Bruce D."/>
            <person name="Goodwin L."/>
            <person name="Pitluck S."/>
            <person name="Chertkov O."/>
            <person name="Brettin T."/>
            <person name="Detter J.C."/>
            <person name="Han C."/>
            <person name="Land M.L."/>
            <person name="Hauser L."/>
            <person name="Kyrpides N."/>
            <person name="Mikhailova N."/>
            <person name="Muyzer G."/>
            <person name="Woyke T."/>
        </authorList>
    </citation>
    <scope>NUCLEOTIDE SEQUENCE [LARGE SCALE GENOMIC DNA]</scope>
    <source>
        <strain evidence="1">ASO3-1</strain>
    </source>
</reference>
<dbReference type="PROSITE" id="PS51257">
    <property type="entry name" value="PROKAR_LIPOPROTEIN"/>
    <property type="match status" value="1"/>
</dbReference>